<protein>
    <submittedName>
        <fullName evidence="2">Uncharacterized protein</fullName>
    </submittedName>
</protein>
<keyword evidence="3" id="KW-1185">Reference proteome</keyword>
<feature type="transmembrane region" description="Helical" evidence="1">
    <location>
        <begin position="50"/>
        <end position="68"/>
    </location>
</feature>
<accession>A0ABW9UQX9</accession>
<keyword evidence="1" id="KW-0812">Transmembrane</keyword>
<evidence type="ECO:0000313" key="3">
    <source>
        <dbReference type="Proteomes" id="UP000489351"/>
    </source>
</evidence>
<evidence type="ECO:0000256" key="1">
    <source>
        <dbReference type="SAM" id="Phobius"/>
    </source>
</evidence>
<reference evidence="2 3" key="1">
    <citation type="submission" date="2019-11" db="EMBL/GenBank/DDBJ databases">
        <title>Green- and brown-colored morphotypes of Chlorobia in the stratified aquatic ecosystems of Kandalaksha Gulf (White Sea): A model for study of the accessory genome evolution.</title>
        <authorList>
            <person name="Grouzdev D.S."/>
        </authorList>
    </citation>
    <scope>NUCLEOTIDE SEQUENCE [LARGE SCALE GENOMIC DNA]</scope>
    <source>
        <strain evidence="2 3">ZM</strain>
    </source>
</reference>
<comment type="caution">
    <text evidence="2">The sequence shown here is derived from an EMBL/GenBank/DDBJ whole genome shotgun (WGS) entry which is preliminary data.</text>
</comment>
<evidence type="ECO:0000313" key="2">
    <source>
        <dbReference type="EMBL" id="MWV54927.1"/>
    </source>
</evidence>
<dbReference type="EMBL" id="WUBZ01000026">
    <property type="protein sequence ID" value="MWV54927.1"/>
    <property type="molecule type" value="Genomic_DNA"/>
</dbReference>
<keyword evidence="1" id="KW-0472">Membrane</keyword>
<proteinExistence type="predicted"/>
<organism evidence="2 3">
    <name type="scientific">Chlorobium phaeovibrioides</name>
    <dbReference type="NCBI Taxonomy" id="1094"/>
    <lineage>
        <taxon>Bacteria</taxon>
        <taxon>Pseudomonadati</taxon>
        <taxon>Chlorobiota</taxon>
        <taxon>Chlorobiia</taxon>
        <taxon>Chlorobiales</taxon>
        <taxon>Chlorobiaceae</taxon>
        <taxon>Chlorobium/Pelodictyon group</taxon>
        <taxon>Chlorobium</taxon>
    </lineage>
</organism>
<sequence>MKLFPDTDSRNLFMKKGLPVVLAVVWAPVVWLALSGFIAPLLRPVTSSDLLSQVVVIPLTFIATRLLLRLFVRLSRSFSGTTS</sequence>
<name>A0ABW9UQX9_CHLPH</name>
<feature type="transmembrane region" description="Helical" evidence="1">
    <location>
        <begin position="20"/>
        <end position="38"/>
    </location>
</feature>
<dbReference type="Proteomes" id="UP000489351">
    <property type="component" value="Unassembled WGS sequence"/>
</dbReference>
<keyword evidence="1" id="KW-1133">Transmembrane helix</keyword>
<dbReference type="RefSeq" id="WP_126341381.1">
    <property type="nucleotide sequence ID" value="NZ_RXYJ01000001.1"/>
</dbReference>
<gene>
    <name evidence="2" type="ORF">GJ685_07625</name>
</gene>